<feature type="region of interest" description="Disordered" evidence="1">
    <location>
        <begin position="1"/>
        <end position="204"/>
    </location>
</feature>
<feature type="compositionally biased region" description="Low complexity" evidence="1">
    <location>
        <begin position="626"/>
        <end position="642"/>
    </location>
</feature>
<feature type="compositionally biased region" description="Low complexity" evidence="1">
    <location>
        <begin position="274"/>
        <end position="295"/>
    </location>
</feature>
<dbReference type="STRING" id="329046.A0A1Y2BNG6"/>
<dbReference type="InterPro" id="IPR040206">
    <property type="entry name" value="Zds1/2"/>
</dbReference>
<feature type="compositionally biased region" description="Pro residues" evidence="1">
    <location>
        <begin position="131"/>
        <end position="143"/>
    </location>
</feature>
<feature type="compositionally biased region" description="Polar residues" evidence="1">
    <location>
        <begin position="720"/>
        <end position="732"/>
    </location>
</feature>
<dbReference type="OrthoDB" id="5589766at2759"/>
<feature type="region of interest" description="Disordered" evidence="1">
    <location>
        <begin position="496"/>
        <end position="589"/>
    </location>
</feature>
<dbReference type="GO" id="GO:0010971">
    <property type="term" value="P:positive regulation of G2/M transition of mitotic cell cycle"/>
    <property type="evidence" value="ECO:0007669"/>
    <property type="project" value="TreeGrafter"/>
</dbReference>
<keyword evidence="4" id="KW-1185">Reference proteome</keyword>
<feature type="compositionally biased region" description="Low complexity" evidence="1">
    <location>
        <begin position="144"/>
        <end position="163"/>
    </location>
</feature>
<dbReference type="GO" id="GO:0005737">
    <property type="term" value="C:cytoplasm"/>
    <property type="evidence" value="ECO:0007669"/>
    <property type="project" value="TreeGrafter"/>
</dbReference>
<dbReference type="SMART" id="SM01327">
    <property type="entry name" value="Zds_C"/>
    <property type="match status" value="1"/>
</dbReference>
<proteinExistence type="predicted"/>
<evidence type="ECO:0000256" key="1">
    <source>
        <dbReference type="SAM" id="MobiDB-lite"/>
    </source>
</evidence>
<feature type="region of interest" description="Disordered" evidence="1">
    <location>
        <begin position="222"/>
        <end position="243"/>
    </location>
</feature>
<feature type="compositionally biased region" description="Low complexity" evidence="1">
    <location>
        <begin position="1111"/>
        <end position="1128"/>
    </location>
</feature>
<dbReference type="Pfam" id="PF08632">
    <property type="entry name" value="Zds_C"/>
    <property type="match status" value="1"/>
</dbReference>
<dbReference type="InterPro" id="IPR013941">
    <property type="entry name" value="ZDS1_C"/>
</dbReference>
<feature type="compositionally biased region" description="Low complexity" evidence="1">
    <location>
        <begin position="325"/>
        <end position="341"/>
    </location>
</feature>
<dbReference type="GO" id="GO:0030010">
    <property type="term" value="P:establishment of cell polarity"/>
    <property type="evidence" value="ECO:0007669"/>
    <property type="project" value="TreeGrafter"/>
</dbReference>
<dbReference type="PANTHER" id="PTHR28089">
    <property type="entry name" value="PROTEIN ZDS1-RELATED"/>
    <property type="match status" value="1"/>
</dbReference>
<feature type="region of interest" description="Disordered" evidence="1">
    <location>
        <begin position="257"/>
        <end position="341"/>
    </location>
</feature>
<reference evidence="3 4" key="1">
    <citation type="submission" date="2016-07" db="EMBL/GenBank/DDBJ databases">
        <title>Pervasive Adenine N6-methylation of Active Genes in Fungi.</title>
        <authorList>
            <consortium name="DOE Joint Genome Institute"/>
            <person name="Mondo S.J."/>
            <person name="Dannebaum R.O."/>
            <person name="Kuo R.C."/>
            <person name="Labutti K."/>
            <person name="Haridas S."/>
            <person name="Kuo A."/>
            <person name="Salamov A."/>
            <person name="Ahrendt S.R."/>
            <person name="Lipzen A."/>
            <person name="Sullivan W."/>
            <person name="Andreopoulos W.B."/>
            <person name="Clum A."/>
            <person name="Lindquist E."/>
            <person name="Daum C."/>
            <person name="Ramamoorthy G.K."/>
            <person name="Gryganskyi A."/>
            <person name="Culley D."/>
            <person name="Magnuson J.K."/>
            <person name="James T.Y."/>
            <person name="O'Malley M.A."/>
            <person name="Stajich J.E."/>
            <person name="Spatafora J.W."/>
            <person name="Visel A."/>
            <person name="Grigoriev I.V."/>
        </authorList>
    </citation>
    <scope>NUCLEOTIDE SEQUENCE [LARGE SCALE GENOMIC DNA]</scope>
    <source>
        <strain evidence="3 4">JEL800</strain>
    </source>
</reference>
<accession>A0A1Y2BNG6</accession>
<feature type="region of interest" description="Disordered" evidence="1">
    <location>
        <begin position="1083"/>
        <end position="1190"/>
    </location>
</feature>
<dbReference type="AlphaFoldDB" id="A0A1Y2BNG6"/>
<gene>
    <name evidence="3" type="ORF">BCR33DRAFT_722105</name>
</gene>
<feature type="compositionally biased region" description="Low complexity" evidence="1">
    <location>
        <begin position="496"/>
        <end position="507"/>
    </location>
</feature>
<dbReference type="PANTHER" id="PTHR28089:SF1">
    <property type="entry name" value="PROTEIN ZDS1-RELATED"/>
    <property type="match status" value="1"/>
</dbReference>
<feature type="region of interest" description="Disordered" evidence="1">
    <location>
        <begin position="718"/>
        <end position="738"/>
    </location>
</feature>
<feature type="compositionally biased region" description="Low complexity" evidence="1">
    <location>
        <begin position="227"/>
        <end position="243"/>
    </location>
</feature>
<feature type="compositionally biased region" description="Low complexity" evidence="1">
    <location>
        <begin position="576"/>
        <end position="589"/>
    </location>
</feature>
<feature type="domain" description="Protein Zds1 C-terminal" evidence="2">
    <location>
        <begin position="964"/>
        <end position="1016"/>
    </location>
</feature>
<feature type="compositionally biased region" description="Low complexity" evidence="1">
    <location>
        <begin position="515"/>
        <end position="526"/>
    </location>
</feature>
<organism evidence="3 4">
    <name type="scientific">Rhizoclosmatium globosum</name>
    <dbReference type="NCBI Taxonomy" id="329046"/>
    <lineage>
        <taxon>Eukaryota</taxon>
        <taxon>Fungi</taxon>
        <taxon>Fungi incertae sedis</taxon>
        <taxon>Chytridiomycota</taxon>
        <taxon>Chytridiomycota incertae sedis</taxon>
        <taxon>Chytridiomycetes</taxon>
        <taxon>Chytridiales</taxon>
        <taxon>Chytriomycetaceae</taxon>
        <taxon>Rhizoclosmatium</taxon>
    </lineage>
</organism>
<name>A0A1Y2BNG6_9FUNG</name>
<feature type="compositionally biased region" description="Basic and acidic residues" evidence="1">
    <location>
        <begin position="539"/>
        <end position="557"/>
    </location>
</feature>
<feature type="compositionally biased region" description="Low complexity" evidence="1">
    <location>
        <begin position="171"/>
        <end position="204"/>
    </location>
</feature>
<evidence type="ECO:0000313" key="3">
    <source>
        <dbReference type="EMBL" id="ORY36301.1"/>
    </source>
</evidence>
<comment type="caution">
    <text evidence="3">The sequence shown here is derived from an EMBL/GenBank/DDBJ whole genome shotgun (WGS) entry which is preliminary data.</text>
</comment>
<sequence>MSGSPRQTTHHPSPSPSTGSERSYGGQSSGSGSASSRTQQQPGYPVPNQNQNQNQQPLGGPFNGQYYAQQGYYPQQYPQQQQQQQQPQQYSQYPYPQQPQYANMAQQYPQQPYPAGSQQQQQQPVHYPNALPVPVPMPMPLPMHPQQQQQQQQYQMQPQAYPSPYVPYPQPQQQQLQQPPRSSSHLHQQQLQQHQQQQQQYQQQQQQQMMMQMQAAQYQRLPPTGLPAQQPSQPQPSQKPLQPSNAANINQILYSQQHPSQPKQAPLPPTRNITPPNAKQTTTPPTTSAASTAPPMNRMKSRSPSMASMLKPASTKPREKDDDTSSITSTSSSKSFSGFMSGMKRGILRGIGISKDEQQQPPVAKTPSPTPSVPVVRGRAESLDQSARVDALKAQQQQQLQQQQQQFAYANVRGNGVYAPGPGMPPQLQQQRYPGPPPPGFMAVNAFGSPVPGPPPVSMYAPGYAVPSPGLVVPVAPVVPMVPQRPAVPPPPVVVAPKASPSSTPDFSKPPPPAASSADAASKPAPLYQKYSFDTSEELDSKPLRQKSVDVPEEKPAPPETRTPEPQSQPDELPLRRTTTKSSSTAATPLTLTRKFNDFSEDVHPSLFQSSSLPRHDRSSLDRSLGRSSKNRTTPSNTLTRSPLPPSPTPASQHILHEDILLNHRDVSHLFWAGNAGGDVGTGDVHPAKLLAESDASAAVLEDTGDFGSLLRKRSLLSKQHSASEATGTVSEGVSREEDVAMPKPLDDELILPFGESATLSRTRSFKESHIVITAEPVSPEILGEGEDKVLREEPVSFTEGPVVTESKDVFPSRHSSLQSDSMFEAASITASEPHIGDDIHVTAGVKVASPIPSVDLSVVNGVEEKKESPVVDQYAPIAIESETRFEELKPTLPTIEITEAEMQQQNQQPQWSWSADEVYSNETVVGAAPATIDAQESLYTELHQSPEVTIISDTDDHFAYPDHNDPHFNGFPRFPLHIEKTIYQLSHAKLAQPRRPLIQQVMVSNLMLYILSVHADVTLQRQGPRKKKGKKKKGGKKKRSKKLSEEEDTLSESDDVKLGQTPYMDGITPLVTLSSAEAAELKDMKRRSMGDAAEELAEYSERQKRRNSRGSDTSSIGSDSSWTSQDSDASDSETGGSSFFGKMKKKESKGTLNSMMMGLSRVMGRGMGKKKSEADDDDVPLAILATNKP</sequence>
<feature type="compositionally biased region" description="Basic residues" evidence="1">
    <location>
        <begin position="1024"/>
        <end position="1042"/>
    </location>
</feature>
<protein>
    <recommendedName>
        <fullName evidence="2">Protein Zds1 C-terminal domain-containing protein</fullName>
    </recommendedName>
</protein>
<feature type="region of interest" description="Disordered" evidence="1">
    <location>
        <begin position="355"/>
        <end position="376"/>
    </location>
</feature>
<feature type="region of interest" description="Disordered" evidence="1">
    <location>
        <begin position="1021"/>
        <end position="1062"/>
    </location>
</feature>
<dbReference type="Proteomes" id="UP000193642">
    <property type="component" value="Unassembled WGS sequence"/>
</dbReference>
<feature type="compositionally biased region" description="Low complexity" evidence="1">
    <location>
        <begin position="10"/>
        <end position="130"/>
    </location>
</feature>
<evidence type="ECO:0000259" key="2">
    <source>
        <dbReference type="SMART" id="SM01327"/>
    </source>
</evidence>
<feature type="compositionally biased region" description="Basic and acidic residues" evidence="1">
    <location>
        <begin position="614"/>
        <end position="625"/>
    </location>
</feature>
<dbReference type="EMBL" id="MCGO01000056">
    <property type="protein sequence ID" value="ORY36301.1"/>
    <property type="molecule type" value="Genomic_DNA"/>
</dbReference>
<evidence type="ECO:0000313" key="4">
    <source>
        <dbReference type="Proteomes" id="UP000193642"/>
    </source>
</evidence>
<feature type="region of interest" description="Disordered" evidence="1">
    <location>
        <begin position="605"/>
        <end position="652"/>
    </location>
</feature>